<evidence type="ECO:0000256" key="1">
    <source>
        <dbReference type="ARBA" id="ARBA00006478"/>
    </source>
</evidence>
<dbReference type="GO" id="GO:0005524">
    <property type="term" value="F:ATP binding"/>
    <property type="evidence" value="ECO:0007669"/>
    <property type="project" value="TreeGrafter"/>
</dbReference>
<dbReference type="Proteomes" id="UP000784294">
    <property type="component" value="Unassembled WGS sequence"/>
</dbReference>
<dbReference type="GO" id="GO:0006164">
    <property type="term" value="P:purine nucleotide biosynthetic process"/>
    <property type="evidence" value="ECO:0007669"/>
    <property type="project" value="TreeGrafter"/>
</dbReference>
<dbReference type="CDD" id="cd06223">
    <property type="entry name" value="PRTases_typeI"/>
    <property type="match status" value="1"/>
</dbReference>
<dbReference type="PANTHER" id="PTHR10210:SF53">
    <property type="entry name" value="GH23275P"/>
    <property type="match status" value="1"/>
</dbReference>
<name>A0A3S5B4Z5_9PLAT</name>
<dbReference type="AlphaFoldDB" id="A0A3S5B4Z5"/>
<evidence type="ECO:0000313" key="2">
    <source>
        <dbReference type="EMBL" id="VEL13348.1"/>
    </source>
</evidence>
<dbReference type="PANTHER" id="PTHR10210">
    <property type="entry name" value="RIBOSE-PHOSPHATE DIPHOSPHOKINASE FAMILY MEMBER"/>
    <property type="match status" value="1"/>
</dbReference>
<dbReference type="GO" id="GO:0005737">
    <property type="term" value="C:cytoplasm"/>
    <property type="evidence" value="ECO:0007669"/>
    <property type="project" value="TreeGrafter"/>
</dbReference>
<comment type="similarity">
    <text evidence="1">Belongs to the ribose-phosphate pyrophosphokinase family.</text>
</comment>
<dbReference type="GO" id="GO:0006015">
    <property type="term" value="P:5-phosphoribose 1-diphosphate biosynthetic process"/>
    <property type="evidence" value="ECO:0007669"/>
    <property type="project" value="TreeGrafter"/>
</dbReference>
<dbReference type="GO" id="GO:0004749">
    <property type="term" value="F:ribose phosphate diphosphokinase activity"/>
    <property type="evidence" value="ECO:0007669"/>
    <property type="project" value="TreeGrafter"/>
</dbReference>
<dbReference type="SUPFAM" id="SSF53271">
    <property type="entry name" value="PRTase-like"/>
    <property type="match status" value="1"/>
</dbReference>
<evidence type="ECO:0008006" key="4">
    <source>
        <dbReference type="Google" id="ProtNLM"/>
    </source>
</evidence>
<gene>
    <name evidence="2" type="ORF">PXEA_LOCUS6788</name>
</gene>
<dbReference type="Gene3D" id="3.40.50.2020">
    <property type="match status" value="1"/>
</dbReference>
<accession>A0A3S5B4Z5</accession>
<proteinExistence type="inferred from homology"/>
<dbReference type="InterPro" id="IPR005946">
    <property type="entry name" value="Rib-P_diPkinase"/>
</dbReference>
<dbReference type="InterPro" id="IPR000836">
    <property type="entry name" value="PRTase_dom"/>
</dbReference>
<dbReference type="GO" id="GO:0002189">
    <property type="term" value="C:ribose phosphate diphosphokinase complex"/>
    <property type="evidence" value="ECO:0007669"/>
    <property type="project" value="TreeGrafter"/>
</dbReference>
<reference evidence="2" key="1">
    <citation type="submission" date="2018-11" db="EMBL/GenBank/DDBJ databases">
        <authorList>
            <consortium name="Pathogen Informatics"/>
        </authorList>
    </citation>
    <scope>NUCLEOTIDE SEQUENCE</scope>
</reference>
<keyword evidence="3" id="KW-1185">Reference proteome</keyword>
<protein>
    <recommendedName>
        <fullName evidence="4">Phosphoribosyltransferase domain-containing protein</fullName>
    </recommendedName>
</protein>
<sequence>MPNSSKGICSVKASYHSGIESLPTLQPKTKQPLNLVGDVSGRVAIIVDDMIDELDQFCRAAELLHEKGAKKVSYFELYTVQEVCQSDHRFIHDLFRAWVIIAFLLLLGHF</sequence>
<dbReference type="EMBL" id="CAAALY010017508">
    <property type="protein sequence ID" value="VEL13348.1"/>
    <property type="molecule type" value="Genomic_DNA"/>
</dbReference>
<dbReference type="Pfam" id="PF14572">
    <property type="entry name" value="Pribosyl_synth"/>
    <property type="match status" value="1"/>
</dbReference>
<organism evidence="2 3">
    <name type="scientific">Protopolystoma xenopodis</name>
    <dbReference type="NCBI Taxonomy" id="117903"/>
    <lineage>
        <taxon>Eukaryota</taxon>
        <taxon>Metazoa</taxon>
        <taxon>Spiralia</taxon>
        <taxon>Lophotrochozoa</taxon>
        <taxon>Platyhelminthes</taxon>
        <taxon>Monogenea</taxon>
        <taxon>Polyopisthocotylea</taxon>
        <taxon>Polystomatidea</taxon>
        <taxon>Polystomatidae</taxon>
        <taxon>Protopolystoma</taxon>
    </lineage>
</organism>
<evidence type="ECO:0000313" key="3">
    <source>
        <dbReference type="Proteomes" id="UP000784294"/>
    </source>
</evidence>
<dbReference type="OrthoDB" id="413572at2759"/>
<dbReference type="InterPro" id="IPR029057">
    <property type="entry name" value="PRTase-like"/>
</dbReference>
<comment type="caution">
    <text evidence="2">The sequence shown here is derived from an EMBL/GenBank/DDBJ whole genome shotgun (WGS) entry which is preliminary data.</text>
</comment>
<dbReference type="GO" id="GO:0000287">
    <property type="term" value="F:magnesium ion binding"/>
    <property type="evidence" value="ECO:0007669"/>
    <property type="project" value="InterPro"/>
</dbReference>